<accession>A0A151UC97</accession>
<proteinExistence type="predicted"/>
<reference evidence="1 2" key="1">
    <citation type="journal article" date="2012" name="Nat. Biotechnol.">
        <title>Draft genome sequence of pigeonpea (Cajanus cajan), an orphan legume crop of resource-poor farmers.</title>
        <authorList>
            <person name="Varshney R.K."/>
            <person name="Chen W."/>
            <person name="Li Y."/>
            <person name="Bharti A.K."/>
            <person name="Saxena R.K."/>
            <person name="Schlueter J.A."/>
            <person name="Donoghue M.T."/>
            <person name="Azam S."/>
            <person name="Fan G."/>
            <person name="Whaley A.M."/>
            <person name="Farmer A.D."/>
            <person name="Sheridan J."/>
            <person name="Iwata A."/>
            <person name="Tuteja R."/>
            <person name="Penmetsa R.V."/>
            <person name="Wu W."/>
            <person name="Upadhyaya H.D."/>
            <person name="Yang S.P."/>
            <person name="Shah T."/>
            <person name="Saxena K.B."/>
            <person name="Michael T."/>
            <person name="McCombie W.R."/>
            <person name="Yang B."/>
            <person name="Zhang G."/>
            <person name="Yang H."/>
            <person name="Wang J."/>
            <person name="Spillane C."/>
            <person name="Cook D.R."/>
            <person name="May G.D."/>
            <person name="Xu X."/>
            <person name="Jackson S.A."/>
        </authorList>
    </citation>
    <scope>NUCLEOTIDE SEQUENCE [LARGE SCALE GENOMIC DNA]</scope>
    <source>
        <strain evidence="2">cv. Asha</strain>
    </source>
</reference>
<protein>
    <submittedName>
        <fullName evidence="1">Uncharacterized protein</fullName>
    </submittedName>
</protein>
<organism evidence="1 2">
    <name type="scientific">Cajanus cajan</name>
    <name type="common">Pigeon pea</name>
    <name type="synonym">Cajanus indicus</name>
    <dbReference type="NCBI Taxonomy" id="3821"/>
    <lineage>
        <taxon>Eukaryota</taxon>
        <taxon>Viridiplantae</taxon>
        <taxon>Streptophyta</taxon>
        <taxon>Embryophyta</taxon>
        <taxon>Tracheophyta</taxon>
        <taxon>Spermatophyta</taxon>
        <taxon>Magnoliopsida</taxon>
        <taxon>eudicotyledons</taxon>
        <taxon>Gunneridae</taxon>
        <taxon>Pentapetalae</taxon>
        <taxon>rosids</taxon>
        <taxon>fabids</taxon>
        <taxon>Fabales</taxon>
        <taxon>Fabaceae</taxon>
        <taxon>Papilionoideae</taxon>
        <taxon>50 kb inversion clade</taxon>
        <taxon>NPAAA clade</taxon>
        <taxon>indigoferoid/millettioid clade</taxon>
        <taxon>Phaseoleae</taxon>
        <taxon>Cajanus</taxon>
    </lineage>
</organism>
<dbReference type="Proteomes" id="UP000075243">
    <property type="component" value="Chromosome 1"/>
</dbReference>
<evidence type="ECO:0000313" key="2">
    <source>
        <dbReference type="Proteomes" id="UP000075243"/>
    </source>
</evidence>
<evidence type="ECO:0000313" key="1">
    <source>
        <dbReference type="EMBL" id="KYP76878.1"/>
    </source>
</evidence>
<gene>
    <name evidence="1" type="ORF">KK1_021140</name>
</gene>
<dbReference type="EMBL" id="CM003603">
    <property type="protein sequence ID" value="KYP76878.1"/>
    <property type="molecule type" value="Genomic_DNA"/>
</dbReference>
<name>A0A151UC97_CAJCA</name>
<dbReference type="Gramene" id="C.cajan_20526.t">
    <property type="protein sequence ID" value="C.cajan_20526.t"/>
    <property type="gene ID" value="C.cajan_20526"/>
</dbReference>
<dbReference type="AlphaFoldDB" id="A0A151UC97"/>
<sequence length="155" mass="17447">MKLLIVKCKPETSCQETLHEKTASTRGNEGKNVPKHTIRVPSPFPYESDKVVPWIYDVQSFLSLESSNITGISQDKFDGIVSHITTNNHLTFIENEKPNGRLDHNKPLHISIKCKDFLIAKVLVDNGSSLNVLPKSTFDKIMVKEAQMQLSNMIV</sequence>
<keyword evidence="2" id="KW-1185">Reference proteome</keyword>